<organism evidence="2 3">
    <name type="scientific">Hirundo rustica rustica</name>
    <dbReference type="NCBI Taxonomy" id="333673"/>
    <lineage>
        <taxon>Eukaryota</taxon>
        <taxon>Metazoa</taxon>
        <taxon>Chordata</taxon>
        <taxon>Craniata</taxon>
        <taxon>Vertebrata</taxon>
        <taxon>Euteleostomi</taxon>
        <taxon>Archelosauria</taxon>
        <taxon>Archosauria</taxon>
        <taxon>Dinosauria</taxon>
        <taxon>Saurischia</taxon>
        <taxon>Theropoda</taxon>
        <taxon>Coelurosauria</taxon>
        <taxon>Aves</taxon>
        <taxon>Neognathae</taxon>
        <taxon>Neoaves</taxon>
        <taxon>Telluraves</taxon>
        <taxon>Australaves</taxon>
        <taxon>Passeriformes</taxon>
        <taxon>Sylvioidea</taxon>
        <taxon>Hirundinidae</taxon>
        <taxon>Hirundo</taxon>
    </lineage>
</organism>
<protein>
    <submittedName>
        <fullName evidence="2">Uncharacterized protein</fullName>
    </submittedName>
</protein>
<dbReference type="AlphaFoldDB" id="A0A3M0IPL4"/>
<name>A0A3M0IPL4_HIRRU</name>
<feature type="region of interest" description="Disordered" evidence="1">
    <location>
        <begin position="1"/>
        <end position="114"/>
    </location>
</feature>
<reference evidence="2 3" key="1">
    <citation type="submission" date="2018-07" db="EMBL/GenBank/DDBJ databases">
        <title>A high quality draft genome assembly of the barn swallow (H. rustica rustica).</title>
        <authorList>
            <person name="Formenti G."/>
            <person name="Chiara M."/>
            <person name="Poveda L."/>
            <person name="Francoijs K.-J."/>
            <person name="Bonisoli-Alquati A."/>
            <person name="Canova L."/>
            <person name="Gianfranceschi L."/>
            <person name="Horner D.S."/>
            <person name="Saino N."/>
        </authorList>
    </citation>
    <scope>NUCLEOTIDE SEQUENCE [LARGE SCALE GENOMIC DNA]</scope>
    <source>
        <strain evidence="2">Chelidonia</strain>
        <tissue evidence="2">Blood</tissue>
    </source>
</reference>
<feature type="compositionally biased region" description="Polar residues" evidence="1">
    <location>
        <begin position="45"/>
        <end position="55"/>
    </location>
</feature>
<feature type="compositionally biased region" description="Basic and acidic residues" evidence="1">
    <location>
        <begin position="71"/>
        <end position="82"/>
    </location>
</feature>
<evidence type="ECO:0000313" key="3">
    <source>
        <dbReference type="Proteomes" id="UP000269221"/>
    </source>
</evidence>
<dbReference type="Proteomes" id="UP000269221">
    <property type="component" value="Unassembled WGS sequence"/>
</dbReference>
<keyword evidence="3" id="KW-1185">Reference proteome</keyword>
<dbReference type="EMBL" id="QRBI01000237">
    <property type="protein sequence ID" value="RMB91401.1"/>
    <property type="molecule type" value="Genomic_DNA"/>
</dbReference>
<sequence>MGTQQRDWDQEYGNGTGNEKMELQDLQQDQEYENAAGNRDWEYGNGSQPENTGQLQGMRPGMGSRLGWEQDETRSGVTRERAGGNASNSGERGNLDRRHWEPGRGDMRTVPGQGVLDQLPRNLCQGLPEQLEPLGLGSPKA</sequence>
<evidence type="ECO:0000313" key="2">
    <source>
        <dbReference type="EMBL" id="RMB91401.1"/>
    </source>
</evidence>
<comment type="caution">
    <text evidence="2">The sequence shown here is derived from an EMBL/GenBank/DDBJ whole genome shotgun (WGS) entry which is preliminary data.</text>
</comment>
<gene>
    <name evidence="2" type="ORF">DUI87_32192</name>
</gene>
<proteinExistence type="predicted"/>
<accession>A0A3M0IPL4</accession>
<feature type="compositionally biased region" description="Basic and acidic residues" evidence="1">
    <location>
        <begin position="93"/>
        <end position="107"/>
    </location>
</feature>
<evidence type="ECO:0000256" key="1">
    <source>
        <dbReference type="SAM" id="MobiDB-lite"/>
    </source>
</evidence>